<dbReference type="Proteomes" id="UP000254040">
    <property type="component" value="Unassembled WGS sequence"/>
</dbReference>
<dbReference type="OrthoDB" id="5648334at2"/>
<organism evidence="5 7">
    <name type="scientific">Legionella moravica</name>
    <dbReference type="NCBI Taxonomy" id="39962"/>
    <lineage>
        <taxon>Bacteria</taxon>
        <taxon>Pseudomonadati</taxon>
        <taxon>Pseudomonadota</taxon>
        <taxon>Gammaproteobacteria</taxon>
        <taxon>Legionellales</taxon>
        <taxon>Legionellaceae</taxon>
        <taxon>Legionella</taxon>
    </lineage>
</organism>
<evidence type="ECO:0000313" key="5">
    <source>
        <dbReference type="EMBL" id="STX64081.1"/>
    </source>
</evidence>
<evidence type="ECO:0008006" key="8">
    <source>
        <dbReference type="Google" id="ProtNLM"/>
    </source>
</evidence>
<keyword evidence="3" id="KW-1133">Transmembrane helix</keyword>
<feature type="transmembrane region" description="Helical" evidence="3">
    <location>
        <begin position="508"/>
        <end position="527"/>
    </location>
</feature>
<evidence type="ECO:0000313" key="7">
    <source>
        <dbReference type="Proteomes" id="UP000254040"/>
    </source>
</evidence>
<evidence type="ECO:0000256" key="2">
    <source>
        <dbReference type="SAM" id="MobiDB-lite"/>
    </source>
</evidence>
<feature type="transmembrane region" description="Helical" evidence="3">
    <location>
        <begin position="388"/>
        <end position="410"/>
    </location>
</feature>
<keyword evidence="6" id="KW-1185">Reference proteome</keyword>
<keyword evidence="1" id="KW-0175">Coiled coil</keyword>
<dbReference type="STRING" id="39962.Lmor_1760"/>
<accession>A0A378K8D2</accession>
<evidence type="ECO:0000313" key="4">
    <source>
        <dbReference type="EMBL" id="KTD34363.1"/>
    </source>
</evidence>
<dbReference type="AlphaFoldDB" id="A0A378K8D2"/>
<feature type="region of interest" description="Disordered" evidence="2">
    <location>
        <begin position="581"/>
        <end position="633"/>
    </location>
</feature>
<protein>
    <recommendedName>
        <fullName evidence="8">Coiled-coil protein</fullName>
    </recommendedName>
</protein>
<evidence type="ECO:0000256" key="3">
    <source>
        <dbReference type="SAM" id="Phobius"/>
    </source>
</evidence>
<dbReference type="Proteomes" id="UP000054985">
    <property type="component" value="Unassembled WGS sequence"/>
</dbReference>
<reference evidence="4 6" key="1">
    <citation type="submission" date="2015-11" db="EMBL/GenBank/DDBJ databases">
        <title>Genomic analysis of 38 Legionella species identifies large and diverse effector repertoires.</title>
        <authorList>
            <person name="Burstein D."/>
            <person name="Amaro F."/>
            <person name="Zusman T."/>
            <person name="Lifshitz Z."/>
            <person name="Cohen O."/>
            <person name="Gilbert J.A."/>
            <person name="Pupko T."/>
            <person name="Shuman H.A."/>
            <person name="Segal G."/>
        </authorList>
    </citation>
    <scope>NUCLEOTIDE SEQUENCE [LARGE SCALE GENOMIC DNA]</scope>
    <source>
        <strain evidence="4 6">ATCC 43877</strain>
    </source>
</reference>
<gene>
    <name evidence="4" type="ORF">Lmor_1760</name>
    <name evidence="5" type="ORF">NCTC12239_03042</name>
</gene>
<dbReference type="RefSeq" id="WP_028382809.1">
    <property type="nucleotide sequence ID" value="NZ_CAAAJG010000013.1"/>
</dbReference>
<dbReference type="EMBL" id="UGOG01000001">
    <property type="protein sequence ID" value="STX64081.1"/>
    <property type="molecule type" value="Genomic_DNA"/>
</dbReference>
<keyword evidence="3" id="KW-0472">Membrane</keyword>
<evidence type="ECO:0000313" key="6">
    <source>
        <dbReference type="Proteomes" id="UP000054985"/>
    </source>
</evidence>
<feature type="transmembrane region" description="Helical" evidence="3">
    <location>
        <begin position="416"/>
        <end position="438"/>
    </location>
</feature>
<reference evidence="5 7" key="2">
    <citation type="submission" date="2018-06" db="EMBL/GenBank/DDBJ databases">
        <authorList>
            <consortium name="Pathogen Informatics"/>
            <person name="Doyle S."/>
        </authorList>
    </citation>
    <scope>NUCLEOTIDE SEQUENCE [LARGE SCALE GENOMIC DNA]</scope>
    <source>
        <strain evidence="5 7">NCTC12239</strain>
    </source>
</reference>
<keyword evidence="3" id="KW-0812">Transmembrane</keyword>
<feature type="coiled-coil region" evidence="1">
    <location>
        <begin position="329"/>
        <end position="380"/>
    </location>
</feature>
<proteinExistence type="predicted"/>
<feature type="transmembrane region" description="Helical" evidence="3">
    <location>
        <begin position="301"/>
        <end position="318"/>
    </location>
</feature>
<feature type="transmembrane region" description="Helical" evidence="3">
    <location>
        <begin position="533"/>
        <end position="552"/>
    </location>
</feature>
<dbReference type="EMBL" id="LNYN01000020">
    <property type="protein sequence ID" value="KTD34363.1"/>
    <property type="molecule type" value="Genomic_DNA"/>
</dbReference>
<sequence length="633" mass="72821">MATSSLILESYRQTVDMDKMDKRRRNIMVENLIAYNKTQSGVDFLTPLSYYLSMLEDTDEVMFSYMSQEKKDILLRDLQVTYLLLLAQKRHETTHQKTENVKSYKASITRCQQLIDALNYQKVCEEQQIDPAPEHGYATDGYPVTYSFIDLGQWFGEKMDEVSSRATKTIKEAMGWFNEKRLYWVWGGGFLKTVLELLPPDFFNVSDATTVAKSPDPYTGALSWGLYYFRGSLNLFLLLKHTIKGPWMSEEESSTPWTQRFLTQWNQRKFTLLNDFVWATGNCLCYFVLTGKGTLGTWGDFLTIALLAFDIALAVWDFEENRTQFLKEMQEYDREIGEIKELIKKINEDPEADETEQKRLKEYYLQLQGLEKARRQCQKDWNYQNINLAANIGYAVGLMLAFTLVALPFLPITGPLLIALSVTGTVLCFAFTVINNAVKGGIEIYKAYESKKEAQQDYKNKLAEFHELLLKNPDLDDNEKKLMFLEIKKTLAETEYQKQMIVFQTMHLVRSLIMETFIPAFIFVNLVFLPMGIGLAFLGAAFVLAICTNLLINKLFTPEKMALKEFDELEYKAFCADPDHWGTKPSKGSQGFFKPEEHPSPPVKQVSDETEDDLTDEQQPLLEPKPAPCNGLD</sequence>
<name>A0A378K8D2_9GAMM</name>
<evidence type="ECO:0000256" key="1">
    <source>
        <dbReference type="SAM" id="Coils"/>
    </source>
</evidence>